<comment type="similarity">
    <text evidence="2 6">Belongs to the LDH/MDH superfamily. LDH family.</text>
</comment>
<feature type="binding site" evidence="6">
    <location>
        <begin position="81"/>
        <end position="82"/>
    </location>
    <ligand>
        <name>NAD(+)</name>
        <dbReference type="ChEBI" id="CHEBI:57540"/>
    </ligand>
</feature>
<comment type="caution">
    <text evidence="12">The sequence shown here is derived from an EMBL/GenBank/DDBJ whole genome shotgun (WGS) entry which is preliminary data.</text>
</comment>
<evidence type="ECO:0000313" key="15">
    <source>
        <dbReference type="Proteomes" id="UP000284598"/>
    </source>
</evidence>
<dbReference type="SUPFAM" id="SSF51735">
    <property type="entry name" value="NAD(P)-binding Rossmann-fold domains"/>
    <property type="match status" value="1"/>
</dbReference>
<comment type="caution">
    <text evidence="6">Lacks conserved residue(s) required for the propagation of feature annotation.</text>
</comment>
<evidence type="ECO:0000259" key="10">
    <source>
        <dbReference type="Pfam" id="PF00056"/>
    </source>
</evidence>
<dbReference type="InterPro" id="IPR022383">
    <property type="entry name" value="Lactate/malate_DH_C"/>
</dbReference>
<evidence type="ECO:0000256" key="9">
    <source>
        <dbReference type="PIRSR" id="PIRSR000102-3"/>
    </source>
</evidence>
<feature type="binding site" evidence="6">
    <location>
        <position position="232"/>
    </location>
    <ligand>
        <name>substrate</name>
    </ligand>
</feature>
<keyword evidence="6" id="KW-0963">Cytoplasm</keyword>
<dbReference type="GO" id="GO:0006096">
    <property type="term" value="P:glycolytic process"/>
    <property type="evidence" value="ECO:0007669"/>
    <property type="project" value="UniProtKB-UniRule"/>
</dbReference>
<organism evidence="12 16">
    <name type="scientific">Eubacterium ventriosum</name>
    <dbReference type="NCBI Taxonomy" id="39496"/>
    <lineage>
        <taxon>Bacteria</taxon>
        <taxon>Bacillati</taxon>
        <taxon>Bacillota</taxon>
        <taxon>Clostridia</taxon>
        <taxon>Eubacteriales</taxon>
        <taxon>Eubacteriaceae</taxon>
        <taxon>Eubacterium</taxon>
    </lineage>
</organism>
<keyword evidence="5 6" id="KW-0520">NAD</keyword>
<dbReference type="InterPro" id="IPR036291">
    <property type="entry name" value="NAD(P)-bd_dom_sf"/>
</dbReference>
<evidence type="ECO:0000256" key="4">
    <source>
        <dbReference type="ARBA" id="ARBA00023002"/>
    </source>
</evidence>
<dbReference type="Proteomes" id="UP000284779">
    <property type="component" value="Unassembled WGS sequence"/>
</dbReference>
<name>A0A413R7I9_9FIRM</name>
<comment type="catalytic activity">
    <reaction evidence="6">
        <text>(S)-lactate + NAD(+) = pyruvate + NADH + H(+)</text>
        <dbReference type="Rhea" id="RHEA:23444"/>
        <dbReference type="ChEBI" id="CHEBI:15361"/>
        <dbReference type="ChEBI" id="CHEBI:15378"/>
        <dbReference type="ChEBI" id="CHEBI:16651"/>
        <dbReference type="ChEBI" id="CHEBI:57540"/>
        <dbReference type="ChEBI" id="CHEBI:57945"/>
        <dbReference type="EC" id="1.1.1.27"/>
    </reaction>
</comment>
<feature type="binding site" evidence="8">
    <location>
        <position position="84"/>
    </location>
    <ligand>
        <name>substrate</name>
    </ligand>
</feature>
<dbReference type="GO" id="GO:0006089">
    <property type="term" value="P:lactate metabolic process"/>
    <property type="evidence" value="ECO:0007669"/>
    <property type="project" value="TreeGrafter"/>
</dbReference>
<reference evidence="15 16" key="1">
    <citation type="submission" date="2018-08" db="EMBL/GenBank/DDBJ databases">
        <title>A genome reference for cultivated species of the human gut microbiota.</title>
        <authorList>
            <person name="Zou Y."/>
            <person name="Xue W."/>
            <person name="Luo G."/>
        </authorList>
    </citation>
    <scope>NUCLEOTIDE SEQUENCE [LARGE SCALE GENOMIC DNA]</scope>
    <source>
        <strain evidence="14 17">AM42-30</strain>
        <strain evidence="13 15">AM43-2</strain>
        <strain evidence="12 16">AM44-11BH</strain>
    </source>
</reference>
<dbReference type="AlphaFoldDB" id="A0A413R7I9"/>
<dbReference type="SUPFAM" id="SSF56327">
    <property type="entry name" value="LDH C-terminal domain-like"/>
    <property type="match status" value="1"/>
</dbReference>
<dbReference type="Proteomes" id="UP000284598">
    <property type="component" value="Unassembled WGS sequence"/>
</dbReference>
<keyword evidence="16" id="KW-1185">Reference proteome</keyword>
<dbReference type="NCBIfam" id="NF000824">
    <property type="entry name" value="PRK00066.1"/>
    <property type="match status" value="1"/>
</dbReference>
<comment type="function">
    <text evidence="6">Catalyzes the conversion of lactate to pyruvate.</text>
</comment>
<evidence type="ECO:0000256" key="1">
    <source>
        <dbReference type="ARBA" id="ARBA00004843"/>
    </source>
</evidence>
<comment type="pathway">
    <text evidence="1 6">Fermentation; pyruvate fermentation to lactate; (S)-lactate from pyruvate: step 1/1.</text>
</comment>
<dbReference type="EMBL" id="QSFD01000007">
    <property type="protein sequence ID" value="RHA18068.1"/>
    <property type="molecule type" value="Genomic_DNA"/>
</dbReference>
<dbReference type="EC" id="1.1.1.27" evidence="3 6"/>
<feature type="binding site" evidence="6">
    <location>
        <position position="15"/>
    </location>
    <ligand>
        <name>NAD(+)</name>
        <dbReference type="ChEBI" id="CHEBI:57540"/>
    </ligand>
</feature>
<dbReference type="GO" id="GO:0004459">
    <property type="term" value="F:L-lactate dehydrogenase (NAD+) activity"/>
    <property type="evidence" value="ECO:0007669"/>
    <property type="project" value="UniProtKB-UniRule"/>
</dbReference>
<proteinExistence type="inferred from homology"/>
<dbReference type="PANTHER" id="PTHR43128">
    <property type="entry name" value="L-2-HYDROXYCARBOXYLATE DEHYDROGENASE (NAD(P)(+))"/>
    <property type="match status" value="1"/>
</dbReference>
<dbReference type="PROSITE" id="PS00064">
    <property type="entry name" value="L_LDH"/>
    <property type="match status" value="1"/>
</dbReference>
<feature type="binding site" evidence="6 9">
    <location>
        <begin position="120"/>
        <end position="122"/>
    </location>
    <ligand>
        <name>NAD(+)</name>
        <dbReference type="ChEBI" id="CHEBI:57540"/>
    </ligand>
</feature>
<feature type="binding site" evidence="6">
    <location>
        <begin position="150"/>
        <end position="153"/>
    </location>
    <ligand>
        <name>substrate</name>
    </ligand>
</feature>
<dbReference type="RefSeq" id="WP_117970885.1">
    <property type="nucleotide sequence ID" value="NZ_CATWJF010000027.1"/>
</dbReference>
<comment type="subcellular location">
    <subcellularLocation>
        <location evidence="6">Cytoplasm</location>
    </subcellularLocation>
</comment>
<feature type="binding site" evidence="6">
    <location>
        <begin position="122"/>
        <end position="125"/>
    </location>
    <ligand>
        <name>substrate</name>
    </ligand>
</feature>
<dbReference type="CDD" id="cd05291">
    <property type="entry name" value="HicDH_like"/>
    <property type="match status" value="1"/>
</dbReference>
<dbReference type="InterPro" id="IPR015955">
    <property type="entry name" value="Lactate_DH/Glyco_Ohase_4_C"/>
</dbReference>
<feature type="binding site" evidence="9">
    <location>
        <begin position="11"/>
        <end position="16"/>
    </location>
    <ligand>
        <name>NAD(+)</name>
        <dbReference type="ChEBI" id="CHEBI:57540"/>
    </ligand>
</feature>
<dbReference type="PIRSF" id="PIRSF000102">
    <property type="entry name" value="Lac_mal_DH"/>
    <property type="match status" value="1"/>
</dbReference>
<dbReference type="PANTHER" id="PTHR43128:SF31">
    <property type="entry name" value="L-LACTATE DEHYDROGENASE"/>
    <property type="match status" value="1"/>
</dbReference>
<dbReference type="Pfam" id="PF02866">
    <property type="entry name" value="Ldh_1_C"/>
    <property type="match status" value="1"/>
</dbReference>
<evidence type="ECO:0000256" key="8">
    <source>
        <dbReference type="PIRSR" id="PIRSR000102-2"/>
    </source>
</evidence>
<dbReference type="UniPathway" id="UPA00554">
    <property type="reaction ID" value="UER00611"/>
</dbReference>
<gene>
    <name evidence="6" type="primary">ldh</name>
    <name evidence="14" type="ORF">DW918_05300</name>
    <name evidence="13" type="ORF">DW929_08565</name>
    <name evidence="12" type="ORF">DW944_08365</name>
</gene>
<dbReference type="HAMAP" id="MF_00488">
    <property type="entry name" value="Lactate_dehydrog"/>
    <property type="match status" value="1"/>
</dbReference>
<keyword evidence="4 6" id="KW-0560">Oxidoreductase</keyword>
<feature type="domain" description="Lactate/malate dehydrogenase N-terminal" evidence="10">
    <location>
        <begin position="6"/>
        <end position="143"/>
    </location>
</feature>
<evidence type="ECO:0000313" key="16">
    <source>
        <dbReference type="Proteomes" id="UP000284779"/>
    </source>
</evidence>
<dbReference type="InterPro" id="IPR001236">
    <property type="entry name" value="Lactate/malate_DH_N"/>
</dbReference>
<dbReference type="Pfam" id="PF00056">
    <property type="entry name" value="Ldh_1_N"/>
    <property type="match status" value="1"/>
</dbReference>
<dbReference type="InterPro" id="IPR001557">
    <property type="entry name" value="L-lactate/malate_DH"/>
</dbReference>
<evidence type="ECO:0000256" key="7">
    <source>
        <dbReference type="PIRSR" id="PIRSR000102-1"/>
    </source>
</evidence>
<dbReference type="InterPro" id="IPR011304">
    <property type="entry name" value="L-lactate_DH"/>
</dbReference>
<dbReference type="PRINTS" id="PR00086">
    <property type="entry name" value="LLDHDRGNASE"/>
</dbReference>
<dbReference type="Gene3D" id="3.40.50.720">
    <property type="entry name" value="NAD(P)-binding Rossmann-like Domain"/>
    <property type="match status" value="1"/>
</dbReference>
<evidence type="ECO:0000256" key="2">
    <source>
        <dbReference type="ARBA" id="ARBA00006054"/>
    </source>
</evidence>
<feature type="binding site" evidence="8">
    <location>
        <position position="122"/>
    </location>
    <ligand>
        <name>substrate</name>
    </ligand>
</feature>
<evidence type="ECO:0000313" key="13">
    <source>
        <dbReference type="EMBL" id="RHA53694.1"/>
    </source>
</evidence>
<evidence type="ECO:0000256" key="6">
    <source>
        <dbReference type="HAMAP-Rule" id="MF_00488"/>
    </source>
</evidence>
<evidence type="ECO:0000256" key="5">
    <source>
        <dbReference type="ARBA" id="ARBA00023027"/>
    </source>
</evidence>
<feature type="binding site" evidence="6 8">
    <location>
        <position position="90"/>
    </location>
    <ligand>
        <name>substrate</name>
    </ligand>
</feature>
<feature type="binding site" evidence="6">
    <location>
        <position position="41"/>
    </location>
    <ligand>
        <name>NAD(+)</name>
        <dbReference type="ChEBI" id="CHEBI:57540"/>
    </ligand>
</feature>
<feature type="domain" description="Lactate/malate dehydrogenase C-terminal" evidence="11">
    <location>
        <begin position="147"/>
        <end position="310"/>
    </location>
</feature>
<dbReference type="InterPro" id="IPR018177">
    <property type="entry name" value="L-lactate_DH_AS"/>
</dbReference>
<dbReference type="EMBL" id="QSFV01000012">
    <property type="protein sequence ID" value="RHA80898.1"/>
    <property type="molecule type" value="Genomic_DNA"/>
</dbReference>
<dbReference type="NCBIfam" id="TIGR01771">
    <property type="entry name" value="L-LDH-NAD"/>
    <property type="match status" value="1"/>
</dbReference>
<accession>A0A413R7I9</accession>
<feature type="binding site" evidence="6">
    <location>
        <position position="145"/>
    </location>
    <ligand>
        <name>NAD(+)</name>
        <dbReference type="ChEBI" id="CHEBI:57540"/>
    </ligand>
</feature>
<evidence type="ECO:0000313" key="14">
    <source>
        <dbReference type="EMBL" id="RHA80898.1"/>
    </source>
</evidence>
<protein>
    <recommendedName>
        <fullName evidence="3 6">L-lactate dehydrogenase</fullName>
        <shortName evidence="6">L-LDH</shortName>
        <ecNumber evidence="3 6">1.1.1.27</ecNumber>
    </recommendedName>
</protein>
<sequence>MLANRKIVIIGAGHVGSHCAYALAIQGICDEIVLVDKDRTKAKSHSMDIADSVSFFNSSVIVRCGDYSDCKDADIIVISAGVPRLPGQTRLDVLDGSVECVRDIVSNLNKIEIKGIIITITNPADIIADFVRKATGLPKNRVFSTGTSLDTARMRRTVADLCNIAPQSVIGFAMGEHGDSSMVPFSNLTIFGKNYKHLKEENPERFGRLSEKVITDQTHMRGMDIIEGKGSTEFGIGTALADMAKAVLMDEHRILPASTLLEGEYGQTNVHAGVPCIIGRNGIEQIIELKLTDEELKQFENSCNVIKQHMVE</sequence>
<comment type="subunit">
    <text evidence="6">Homotetramer.</text>
</comment>
<evidence type="ECO:0000313" key="17">
    <source>
        <dbReference type="Proteomes" id="UP000285740"/>
    </source>
</evidence>
<dbReference type="Proteomes" id="UP000285740">
    <property type="component" value="Unassembled WGS sequence"/>
</dbReference>
<feature type="active site" description="Proton acceptor" evidence="6 7">
    <location>
        <position position="177"/>
    </location>
</feature>
<dbReference type="Gene3D" id="3.90.110.10">
    <property type="entry name" value="Lactate dehydrogenase/glycoside hydrolase, family 4, C-terminal"/>
    <property type="match status" value="1"/>
</dbReference>
<dbReference type="GO" id="GO:0005737">
    <property type="term" value="C:cytoplasm"/>
    <property type="evidence" value="ECO:0007669"/>
    <property type="project" value="UniProtKB-SubCell"/>
</dbReference>
<feature type="binding site" evidence="6 9">
    <location>
        <position position="36"/>
    </location>
    <ligand>
        <name>NAD(+)</name>
        <dbReference type="ChEBI" id="CHEBI:57540"/>
    </ligand>
</feature>
<evidence type="ECO:0000256" key="3">
    <source>
        <dbReference type="ARBA" id="ARBA00012967"/>
    </source>
</evidence>
<evidence type="ECO:0000313" key="12">
    <source>
        <dbReference type="EMBL" id="RHA18068.1"/>
    </source>
</evidence>
<evidence type="ECO:0000259" key="11">
    <source>
        <dbReference type="Pfam" id="PF02866"/>
    </source>
</evidence>
<feature type="binding site" evidence="8">
    <location>
        <position position="153"/>
    </location>
    <ligand>
        <name>substrate</name>
    </ligand>
</feature>
<feature type="binding site" evidence="6">
    <location>
        <position position="67"/>
    </location>
    <ligand>
        <name>NAD(+)</name>
        <dbReference type="ChEBI" id="CHEBI:57540"/>
    </ligand>
</feature>
<dbReference type="EMBL" id="QSFO01000009">
    <property type="protein sequence ID" value="RHA53694.1"/>
    <property type="molecule type" value="Genomic_DNA"/>
</dbReference>